<comment type="similarity">
    <text evidence="8">Belongs to the major facilitator superfamily. Proton-dependent oligopeptide transporter (POT/PTR) (TC 2.A.17) family.</text>
</comment>
<evidence type="ECO:0000256" key="9">
    <source>
        <dbReference type="SAM" id="Phobius"/>
    </source>
</evidence>
<evidence type="ECO:0000256" key="4">
    <source>
        <dbReference type="ARBA" id="ARBA00022692"/>
    </source>
</evidence>
<sequence length="603" mass="67020">MSQNSTDQFFKNPVLGHPAGLFVLFFTEMWERFSFYGMRALLILFLTASVFGEMPGWGWTRENASALFGSYVGLVYLSTMLGGYFADKIIGFRWAVVVGAVLMTLGHASMAIETEFSIYLGLVLLVFGNGFFKPNMTSIISEMYKDRPEKKDGAYTLFYMGVNAGAFFGILLCGYLGEKVGWTYGFGLAGIFMFFGMLQFWLSQNIFGDIGLKPTAESKAKSEIGDTDKRNPFTTIDLVLIGISSVLGLLWILNDPASKISNGEIDIFGFLGENGNNIAIVSALVIFIGLLISRLLRYSQITREKMIAVTFFAFLTIFFWAIFEQSPNSLTIFASDYTNRVLEGNWSTFFLIINSLITVVPLAIITWVLYLLFKQTFKNYAVANIILSTSFVIIWAIAIWMLLKDFYSAGYLALSDSTLEFLKIEKVTSPITEVPATWFSTLNSLFIISLAPLFSKWWESKYNPNANMKYGIGMGLLALGMACVAIGATGIEPGAKTASVSMIWLILVYLFHTMGELCISPVGLSYVSKLVPARMIAFMFGVWYLAVAIGMKGAGKFGENIDKIANEHGLSYFFWMLTIVSIVMAIFAVIMTPVIKKLMHGVK</sequence>
<feature type="transmembrane region" description="Helical" evidence="9">
    <location>
        <begin position="470"/>
        <end position="491"/>
    </location>
</feature>
<dbReference type="InterPro" id="IPR000109">
    <property type="entry name" value="POT_fam"/>
</dbReference>
<feature type="transmembrane region" description="Helical" evidence="9">
    <location>
        <begin position="236"/>
        <end position="254"/>
    </location>
</feature>
<feature type="transmembrane region" description="Helical" evidence="9">
    <location>
        <begin position="436"/>
        <end position="458"/>
    </location>
</feature>
<comment type="subcellular location">
    <subcellularLocation>
        <location evidence="1">Cell membrane</location>
        <topology evidence="1">Multi-pass membrane protein</topology>
    </subcellularLocation>
    <subcellularLocation>
        <location evidence="8">Membrane</location>
        <topology evidence="8">Multi-pass membrane protein</topology>
    </subcellularLocation>
</comment>
<keyword evidence="6 9" id="KW-1133">Transmembrane helix</keyword>
<keyword evidence="2 8" id="KW-0813">Transport</keyword>
<keyword evidence="11" id="KW-1185">Reference proteome</keyword>
<evidence type="ECO:0000256" key="5">
    <source>
        <dbReference type="ARBA" id="ARBA00022856"/>
    </source>
</evidence>
<feature type="transmembrane region" description="Helical" evidence="9">
    <location>
        <begin position="305"/>
        <end position="323"/>
    </location>
</feature>
<dbReference type="Pfam" id="PF00854">
    <property type="entry name" value="PTR2"/>
    <property type="match status" value="2"/>
</dbReference>
<dbReference type="NCBIfam" id="TIGR00924">
    <property type="entry name" value="yjdL_sub1_fam"/>
    <property type="match status" value="1"/>
</dbReference>
<keyword evidence="7 9" id="KW-0472">Membrane</keyword>
<dbReference type="Proteomes" id="UP000825258">
    <property type="component" value="Chromosome"/>
</dbReference>
<feature type="transmembrane region" description="Helical" evidence="9">
    <location>
        <begin position="503"/>
        <end position="524"/>
    </location>
</feature>
<keyword evidence="5" id="KW-0653">Protein transport</keyword>
<feature type="transmembrane region" description="Helical" evidence="9">
    <location>
        <begin position="536"/>
        <end position="554"/>
    </location>
</feature>
<feature type="transmembrane region" description="Helical" evidence="9">
    <location>
        <begin position="349"/>
        <end position="373"/>
    </location>
</feature>
<proteinExistence type="inferred from homology"/>
<dbReference type="EMBL" id="AP024749">
    <property type="protein sequence ID" value="BCY27533.1"/>
    <property type="molecule type" value="Genomic_DNA"/>
</dbReference>
<feature type="transmembrane region" description="Helical" evidence="9">
    <location>
        <begin position="274"/>
        <end position="293"/>
    </location>
</feature>
<accession>A0ABM7S1N7</accession>
<dbReference type="PROSITE" id="PS01023">
    <property type="entry name" value="PTR2_2"/>
    <property type="match status" value="1"/>
</dbReference>
<dbReference type="InterPro" id="IPR036259">
    <property type="entry name" value="MFS_trans_sf"/>
</dbReference>
<feature type="transmembrane region" description="Helical" evidence="9">
    <location>
        <begin position="153"/>
        <end position="177"/>
    </location>
</feature>
<organism evidence="10 11">
    <name type="scientific">Flavobacterium okayamense</name>
    <dbReference type="NCBI Taxonomy" id="2830782"/>
    <lineage>
        <taxon>Bacteria</taxon>
        <taxon>Pseudomonadati</taxon>
        <taxon>Bacteroidota</taxon>
        <taxon>Flavobacteriia</taxon>
        <taxon>Flavobacteriales</taxon>
        <taxon>Flavobacteriaceae</taxon>
        <taxon>Flavobacterium</taxon>
    </lineage>
</organism>
<dbReference type="RefSeq" id="WP_221259149.1">
    <property type="nucleotide sequence ID" value="NZ_AP024749.1"/>
</dbReference>
<dbReference type="Gene3D" id="1.20.1250.20">
    <property type="entry name" value="MFS general substrate transporter like domains"/>
    <property type="match status" value="2"/>
</dbReference>
<evidence type="ECO:0000313" key="10">
    <source>
        <dbReference type="EMBL" id="BCY27533.1"/>
    </source>
</evidence>
<feature type="transmembrane region" description="Helical" evidence="9">
    <location>
        <begin position="183"/>
        <end position="202"/>
    </location>
</feature>
<evidence type="ECO:0000256" key="1">
    <source>
        <dbReference type="ARBA" id="ARBA00004651"/>
    </source>
</evidence>
<gene>
    <name evidence="10" type="ORF">KK2020170_04010</name>
</gene>
<reference evidence="10 11" key="1">
    <citation type="submission" date="2021-06" db="EMBL/GenBank/DDBJ databases">
        <title>Whole genome sequences of Flavobacterium sp. KK2020170 and assembly.</title>
        <authorList>
            <person name="Kitahara K."/>
            <person name="Miyoshi S."/>
            <person name="Uesaka K."/>
        </authorList>
    </citation>
    <scope>NUCLEOTIDE SEQUENCE [LARGE SCALE GENOMIC DNA]</scope>
    <source>
        <strain evidence="10 11">KK2020170</strain>
    </source>
</reference>
<dbReference type="InterPro" id="IPR050171">
    <property type="entry name" value="MFS_Transporters"/>
</dbReference>
<protein>
    <recommendedName>
        <fullName evidence="12">Proton-dependent oligopeptide transporter, POT family</fullName>
    </recommendedName>
</protein>
<evidence type="ECO:0000256" key="8">
    <source>
        <dbReference type="RuleBase" id="RU003755"/>
    </source>
</evidence>
<evidence type="ECO:0000256" key="3">
    <source>
        <dbReference type="ARBA" id="ARBA00022475"/>
    </source>
</evidence>
<dbReference type="PANTHER" id="PTHR23517">
    <property type="entry name" value="RESISTANCE PROTEIN MDTM, PUTATIVE-RELATED-RELATED"/>
    <property type="match status" value="1"/>
</dbReference>
<keyword evidence="5" id="KW-0571">Peptide transport</keyword>
<feature type="transmembrane region" description="Helical" evidence="9">
    <location>
        <begin position="116"/>
        <end position="132"/>
    </location>
</feature>
<evidence type="ECO:0000256" key="7">
    <source>
        <dbReference type="ARBA" id="ARBA00023136"/>
    </source>
</evidence>
<evidence type="ECO:0000256" key="2">
    <source>
        <dbReference type="ARBA" id="ARBA00022448"/>
    </source>
</evidence>
<dbReference type="SUPFAM" id="SSF103473">
    <property type="entry name" value="MFS general substrate transporter"/>
    <property type="match status" value="2"/>
</dbReference>
<keyword evidence="3" id="KW-1003">Cell membrane</keyword>
<evidence type="ECO:0008006" key="12">
    <source>
        <dbReference type="Google" id="ProtNLM"/>
    </source>
</evidence>
<dbReference type="CDD" id="cd17346">
    <property type="entry name" value="MFS_DtpA_like"/>
    <property type="match status" value="1"/>
</dbReference>
<name>A0ABM7S1N7_9FLAO</name>
<feature type="transmembrane region" description="Helical" evidence="9">
    <location>
        <begin position="574"/>
        <end position="595"/>
    </location>
</feature>
<feature type="transmembrane region" description="Helical" evidence="9">
    <location>
        <begin position="92"/>
        <end position="110"/>
    </location>
</feature>
<evidence type="ECO:0000256" key="6">
    <source>
        <dbReference type="ARBA" id="ARBA00022989"/>
    </source>
</evidence>
<dbReference type="PANTHER" id="PTHR23517:SF15">
    <property type="entry name" value="PROTON-DEPENDENT OLIGOPEPTIDE FAMILY TRANSPORT PROTEIN"/>
    <property type="match status" value="1"/>
</dbReference>
<evidence type="ECO:0000313" key="11">
    <source>
        <dbReference type="Proteomes" id="UP000825258"/>
    </source>
</evidence>
<dbReference type="InterPro" id="IPR005279">
    <property type="entry name" value="Dipep/tripep_permease"/>
</dbReference>
<feature type="transmembrane region" description="Helical" evidence="9">
    <location>
        <begin position="64"/>
        <end position="85"/>
    </location>
</feature>
<keyword evidence="4 8" id="KW-0812">Transmembrane</keyword>
<feature type="transmembrane region" description="Helical" evidence="9">
    <location>
        <begin position="380"/>
        <end position="403"/>
    </location>
</feature>
<dbReference type="InterPro" id="IPR018456">
    <property type="entry name" value="PTR2_symporter_CS"/>
</dbReference>
<feature type="transmembrane region" description="Helical" evidence="9">
    <location>
        <begin position="33"/>
        <end position="52"/>
    </location>
</feature>